<dbReference type="EMBL" id="NDWU01000002">
    <property type="protein sequence ID" value="PUA34186.1"/>
    <property type="molecule type" value="Genomic_DNA"/>
</dbReference>
<reference evidence="1 2" key="1">
    <citation type="submission" date="2017-04" db="EMBL/GenBank/DDBJ databases">
        <title>Draft Aigarchaeota genome from a New Zealand hot spring.</title>
        <authorList>
            <person name="Reysenbach A.-L."/>
            <person name="Donaho J.A."/>
            <person name="Gerhart J."/>
            <person name="Kelley J.F."/>
            <person name="Kouba K."/>
            <person name="Podar M."/>
            <person name="Stott M."/>
        </authorList>
    </citation>
    <scope>NUCLEOTIDE SEQUENCE [LARGE SCALE GENOMIC DNA]</scope>
    <source>
        <strain evidence="1">NZ13_MG1</strain>
    </source>
</reference>
<name>A0A2R7Y9L7_9ARCH</name>
<organism evidence="1 2">
    <name type="scientific">Candidatus Terraquivivens tikiterensis</name>
    <dbReference type="NCBI Taxonomy" id="1980982"/>
    <lineage>
        <taxon>Archaea</taxon>
        <taxon>Nitrososphaerota</taxon>
        <taxon>Candidatus Wolframiiraptoraceae</taxon>
        <taxon>Candidatus Terraquivivens</taxon>
    </lineage>
</organism>
<accession>A0A2R7Y9L7</accession>
<protein>
    <submittedName>
        <fullName evidence="1">Uncharacterized protein</fullName>
    </submittedName>
</protein>
<dbReference type="AlphaFoldDB" id="A0A2R7Y9L7"/>
<comment type="caution">
    <text evidence="1">The sequence shown here is derived from an EMBL/GenBank/DDBJ whole genome shotgun (WGS) entry which is preliminary data.</text>
</comment>
<sequence>MRLKGLNLAAVALTLILLASMVAQAAAIAPPSAEGTTAEAMVNVATKAEARVKALLNGIQANSTIMAAVENAGLKEAFDANASLLAEGSALLASANESLVAGNYSGATTKAVQAMRLFKDAFINIHRILEQAGVEGKGEKPEVKAQGLLIAIKRALERIERIEALPDAKEVEGILEQARALLNTMDAEQLLAQGNVTGVAHRLAEANKLIMQAFKELKSKAEGDIRARAEKFIERLKKILIGVEERARSAGLNVTEVMESLGNFSQLMDELIERIRSMKPGDIKGMMDELKDVGKKVEEAAHSFKEVRPTKAKVGDILSNPDGWKNKTVVVIGNYYGSSPPEGLKGPNGKTPSGSWWIIADETGWIYVVDGWIRAPTKLPKIKLPELLKAKAVVIGKVEVENGTPYVYAIIINIVPQALPPAIPKAVSGALSLTVEKEQTLRGYTLKVSVANVGNEIVVFQNAACGIHVERKVGDLWTHYHTPVSAQVILELKPGETRAVTINLPHPPKGAYRVVAIGWLKDSHALVEGVAEFDIP</sequence>
<gene>
    <name evidence="1" type="ORF">B9J98_00915</name>
</gene>
<evidence type="ECO:0000313" key="2">
    <source>
        <dbReference type="Proteomes" id="UP000244066"/>
    </source>
</evidence>
<evidence type="ECO:0000313" key="1">
    <source>
        <dbReference type="EMBL" id="PUA34186.1"/>
    </source>
</evidence>
<proteinExistence type="predicted"/>
<dbReference type="Proteomes" id="UP000244066">
    <property type="component" value="Unassembled WGS sequence"/>
</dbReference>